<reference evidence="2" key="2">
    <citation type="submission" date="2020-06" db="EMBL/GenBank/DDBJ databases">
        <title>Helianthus annuus Genome sequencing and assembly Release 2.</title>
        <authorList>
            <person name="Gouzy J."/>
            <person name="Langlade N."/>
            <person name="Munos S."/>
        </authorList>
    </citation>
    <scope>NUCLEOTIDE SEQUENCE</scope>
    <source>
        <tissue evidence="2">Leaves</tissue>
    </source>
</reference>
<feature type="compositionally biased region" description="Basic and acidic residues" evidence="1">
    <location>
        <begin position="42"/>
        <end position="51"/>
    </location>
</feature>
<dbReference type="AlphaFoldDB" id="A0A9K3IYW4"/>
<feature type="region of interest" description="Disordered" evidence="1">
    <location>
        <begin position="20"/>
        <end position="51"/>
    </location>
</feature>
<evidence type="ECO:0000313" key="3">
    <source>
        <dbReference type="Proteomes" id="UP000215914"/>
    </source>
</evidence>
<dbReference type="Proteomes" id="UP000215914">
    <property type="component" value="Unassembled WGS sequence"/>
</dbReference>
<reference evidence="2" key="1">
    <citation type="journal article" date="2017" name="Nature">
        <title>The sunflower genome provides insights into oil metabolism, flowering and Asterid evolution.</title>
        <authorList>
            <person name="Badouin H."/>
            <person name="Gouzy J."/>
            <person name="Grassa C.J."/>
            <person name="Murat F."/>
            <person name="Staton S.E."/>
            <person name="Cottret L."/>
            <person name="Lelandais-Briere C."/>
            <person name="Owens G.L."/>
            <person name="Carrere S."/>
            <person name="Mayjonade B."/>
            <person name="Legrand L."/>
            <person name="Gill N."/>
            <person name="Kane N.C."/>
            <person name="Bowers J.E."/>
            <person name="Hubner S."/>
            <person name="Bellec A."/>
            <person name="Berard A."/>
            <person name="Berges H."/>
            <person name="Blanchet N."/>
            <person name="Boniface M.C."/>
            <person name="Brunel D."/>
            <person name="Catrice O."/>
            <person name="Chaidir N."/>
            <person name="Claudel C."/>
            <person name="Donnadieu C."/>
            <person name="Faraut T."/>
            <person name="Fievet G."/>
            <person name="Helmstetter N."/>
            <person name="King M."/>
            <person name="Knapp S.J."/>
            <person name="Lai Z."/>
            <person name="Le Paslier M.C."/>
            <person name="Lippi Y."/>
            <person name="Lorenzon L."/>
            <person name="Mandel J.R."/>
            <person name="Marage G."/>
            <person name="Marchand G."/>
            <person name="Marquand E."/>
            <person name="Bret-Mestries E."/>
            <person name="Morien E."/>
            <person name="Nambeesan S."/>
            <person name="Nguyen T."/>
            <person name="Pegot-Espagnet P."/>
            <person name="Pouilly N."/>
            <person name="Raftis F."/>
            <person name="Sallet E."/>
            <person name="Schiex T."/>
            <person name="Thomas J."/>
            <person name="Vandecasteele C."/>
            <person name="Vares D."/>
            <person name="Vear F."/>
            <person name="Vautrin S."/>
            <person name="Crespi M."/>
            <person name="Mangin B."/>
            <person name="Burke J.M."/>
            <person name="Salse J."/>
            <person name="Munos S."/>
            <person name="Vincourt P."/>
            <person name="Rieseberg L.H."/>
            <person name="Langlade N.B."/>
        </authorList>
    </citation>
    <scope>NUCLEOTIDE SEQUENCE</scope>
    <source>
        <tissue evidence="2">Leaves</tissue>
    </source>
</reference>
<evidence type="ECO:0000256" key="1">
    <source>
        <dbReference type="SAM" id="MobiDB-lite"/>
    </source>
</evidence>
<organism evidence="2 3">
    <name type="scientific">Helianthus annuus</name>
    <name type="common">Common sunflower</name>
    <dbReference type="NCBI Taxonomy" id="4232"/>
    <lineage>
        <taxon>Eukaryota</taxon>
        <taxon>Viridiplantae</taxon>
        <taxon>Streptophyta</taxon>
        <taxon>Embryophyta</taxon>
        <taxon>Tracheophyta</taxon>
        <taxon>Spermatophyta</taxon>
        <taxon>Magnoliopsida</taxon>
        <taxon>eudicotyledons</taxon>
        <taxon>Gunneridae</taxon>
        <taxon>Pentapetalae</taxon>
        <taxon>asterids</taxon>
        <taxon>campanulids</taxon>
        <taxon>Asterales</taxon>
        <taxon>Asteraceae</taxon>
        <taxon>Asteroideae</taxon>
        <taxon>Heliantheae alliance</taxon>
        <taxon>Heliantheae</taxon>
        <taxon>Helianthus</taxon>
    </lineage>
</organism>
<proteinExistence type="predicted"/>
<name>A0A9K3IYW4_HELAN</name>
<keyword evidence="3" id="KW-1185">Reference proteome</keyword>
<evidence type="ECO:0000313" key="2">
    <source>
        <dbReference type="EMBL" id="KAF5805663.1"/>
    </source>
</evidence>
<protein>
    <submittedName>
        <fullName evidence="2">Uncharacterized protein</fullName>
    </submittedName>
</protein>
<dbReference type="Gramene" id="mRNA:HanXRQr2_Chr05g0212041">
    <property type="protein sequence ID" value="CDS:HanXRQr2_Chr05g0212041.1"/>
    <property type="gene ID" value="HanXRQr2_Chr05g0212041"/>
</dbReference>
<dbReference type="EMBL" id="MNCJ02000320">
    <property type="protein sequence ID" value="KAF5805663.1"/>
    <property type="molecule type" value="Genomic_DNA"/>
</dbReference>
<gene>
    <name evidence="2" type="ORF">HanXRQr2_Chr05g0212041</name>
</gene>
<sequence>MTSCKIRTKCFNKWCRAPFNPKQDQEEGNKAPGVCKPQSLYKHIDRTLRDP</sequence>
<accession>A0A9K3IYW4</accession>
<comment type="caution">
    <text evidence="2">The sequence shown here is derived from an EMBL/GenBank/DDBJ whole genome shotgun (WGS) entry which is preliminary data.</text>
</comment>